<dbReference type="NCBIfam" id="TIGR01129">
    <property type="entry name" value="secD"/>
    <property type="match status" value="1"/>
</dbReference>
<dbReference type="InterPro" id="IPR022646">
    <property type="entry name" value="SecD/SecF_CS"/>
</dbReference>
<dbReference type="FunFam" id="3.30.70.3400:FF:000006">
    <property type="entry name" value="Protein translocase subunit SecD"/>
    <property type="match status" value="1"/>
</dbReference>
<dbReference type="Pfam" id="PF02355">
    <property type="entry name" value="SecD_SecF_C"/>
    <property type="match status" value="1"/>
</dbReference>
<comment type="subcellular location">
    <subcellularLocation>
        <location evidence="1 10">Cell membrane</location>
        <topology evidence="1 10">Multi-pass membrane protein</topology>
    </subcellularLocation>
</comment>
<dbReference type="FunFam" id="3.30.1360.200:FF:000002">
    <property type="entry name" value="Preprotein translocase subunit SecD"/>
    <property type="match status" value="1"/>
</dbReference>
<dbReference type="GO" id="GO:0015450">
    <property type="term" value="F:protein-transporting ATPase activity"/>
    <property type="evidence" value="ECO:0007669"/>
    <property type="project" value="InterPro"/>
</dbReference>
<dbReference type="PRINTS" id="PR00702">
    <property type="entry name" value="ACRIFLAVINRP"/>
</dbReference>
<evidence type="ECO:0000256" key="10">
    <source>
        <dbReference type="HAMAP-Rule" id="MF_01463"/>
    </source>
</evidence>
<dbReference type="RefSeq" id="WP_146984041.1">
    <property type="nucleotide sequence ID" value="NZ_VITY01000001.1"/>
</dbReference>
<keyword evidence="7 10" id="KW-1133">Transmembrane helix</keyword>
<keyword evidence="2 10" id="KW-0813">Transport</keyword>
<dbReference type="Pfam" id="PF07549">
    <property type="entry name" value="Sec_GG"/>
    <property type="match status" value="1"/>
</dbReference>
<dbReference type="Gene3D" id="1.20.1640.10">
    <property type="entry name" value="Multidrug efflux transporter AcrB transmembrane domain"/>
    <property type="match status" value="1"/>
</dbReference>
<keyword evidence="9 10" id="KW-0472">Membrane</keyword>
<keyword evidence="8 10" id="KW-0811">Translocation</keyword>
<evidence type="ECO:0000313" key="16">
    <source>
        <dbReference type="Proteomes" id="UP000321304"/>
    </source>
</evidence>
<dbReference type="NCBIfam" id="TIGR00916">
    <property type="entry name" value="2A0604s01"/>
    <property type="match status" value="1"/>
</dbReference>
<evidence type="ECO:0000313" key="15">
    <source>
        <dbReference type="EMBL" id="TWC06817.1"/>
    </source>
</evidence>
<dbReference type="Pfam" id="PF22599">
    <property type="entry name" value="SecDF_P1_head"/>
    <property type="match status" value="1"/>
</dbReference>
<evidence type="ECO:0000259" key="14">
    <source>
        <dbReference type="Pfam" id="PF22599"/>
    </source>
</evidence>
<keyword evidence="6 10" id="KW-0653">Protein transport</keyword>
<dbReference type="GO" id="GO:0043952">
    <property type="term" value="P:protein transport by the Sec complex"/>
    <property type="evidence" value="ECO:0007669"/>
    <property type="project" value="UniProtKB-UniRule"/>
</dbReference>
<dbReference type="Proteomes" id="UP000321304">
    <property type="component" value="Unassembled WGS sequence"/>
</dbReference>
<proteinExistence type="inferred from homology"/>
<dbReference type="GO" id="GO:0006605">
    <property type="term" value="P:protein targeting"/>
    <property type="evidence" value="ECO:0007669"/>
    <property type="project" value="UniProtKB-UniRule"/>
</dbReference>
<feature type="transmembrane region" description="Helical" evidence="10">
    <location>
        <begin position="375"/>
        <end position="392"/>
    </location>
</feature>
<dbReference type="HAMAP" id="MF_01463_B">
    <property type="entry name" value="SecD_B"/>
    <property type="match status" value="1"/>
</dbReference>
<evidence type="ECO:0000256" key="6">
    <source>
        <dbReference type="ARBA" id="ARBA00022927"/>
    </source>
</evidence>
<dbReference type="InterPro" id="IPR005791">
    <property type="entry name" value="SecD"/>
</dbReference>
<comment type="subunit">
    <text evidence="10">Forms a complex with SecF. Part of the essential Sec protein translocation apparatus which comprises SecA, SecYEG and auxiliary proteins SecDF-YajC and YidC.</text>
</comment>
<dbReference type="Pfam" id="PF21760">
    <property type="entry name" value="SecD_1st"/>
    <property type="match status" value="1"/>
</dbReference>
<comment type="function">
    <text evidence="10">Part of the Sec protein translocase complex. Interacts with the SecYEG preprotein conducting channel. SecDF uses the proton motive force (PMF) to complete protein translocation after the ATP-dependent function of SecA.</text>
</comment>
<keyword evidence="3 10" id="KW-1003">Cell membrane</keyword>
<evidence type="ECO:0000256" key="3">
    <source>
        <dbReference type="ARBA" id="ARBA00022475"/>
    </source>
</evidence>
<feature type="region of interest" description="Disordered" evidence="11">
    <location>
        <begin position="223"/>
        <end position="244"/>
    </location>
</feature>
<dbReference type="STRING" id="1755647.AS156_39500"/>
<evidence type="ECO:0000256" key="1">
    <source>
        <dbReference type="ARBA" id="ARBA00004651"/>
    </source>
</evidence>
<dbReference type="GO" id="GO:0065002">
    <property type="term" value="P:intracellular protein transmembrane transport"/>
    <property type="evidence" value="ECO:0007669"/>
    <property type="project" value="UniProtKB-UniRule"/>
</dbReference>
<dbReference type="InterPro" id="IPR048631">
    <property type="entry name" value="SecD_1st"/>
</dbReference>
<dbReference type="InterPro" id="IPR054384">
    <property type="entry name" value="SecDF_P1_head"/>
</dbReference>
<dbReference type="Gene3D" id="3.30.70.3400">
    <property type="match status" value="2"/>
</dbReference>
<reference evidence="15 16" key="1">
    <citation type="submission" date="2019-06" db="EMBL/GenBank/DDBJ databases">
        <title>Genomic Encyclopedia of Type Strains, Phase IV (KMG-V): Genome sequencing to study the core and pangenomes of soil and plant-associated prokaryotes.</title>
        <authorList>
            <person name="Whitman W."/>
        </authorList>
    </citation>
    <scope>NUCLEOTIDE SEQUENCE [LARGE SCALE GENOMIC DNA]</scope>
    <source>
        <strain evidence="15 16">BR 10355</strain>
    </source>
</reference>
<evidence type="ECO:0000256" key="5">
    <source>
        <dbReference type="ARBA" id="ARBA00022692"/>
    </source>
</evidence>
<accession>A0A560MHE2</accession>
<dbReference type="InterPro" id="IPR048634">
    <property type="entry name" value="SecD_SecF_C"/>
</dbReference>
<dbReference type="SUPFAM" id="SSF82866">
    <property type="entry name" value="Multidrug efflux transporter AcrB transmembrane domain"/>
    <property type="match status" value="1"/>
</dbReference>
<dbReference type="InterPro" id="IPR055344">
    <property type="entry name" value="SecD_SecF_C_bact"/>
</dbReference>
<feature type="domain" description="Protein translocase subunit SecDF P1" evidence="13">
    <location>
        <begin position="162"/>
        <end position="220"/>
    </location>
</feature>
<evidence type="ECO:0000259" key="13">
    <source>
        <dbReference type="Pfam" id="PF21760"/>
    </source>
</evidence>
<evidence type="ECO:0000256" key="2">
    <source>
        <dbReference type="ARBA" id="ARBA00022448"/>
    </source>
</evidence>
<dbReference type="EMBL" id="VITY01000001">
    <property type="protein sequence ID" value="TWC06817.1"/>
    <property type="molecule type" value="Genomic_DNA"/>
</dbReference>
<evidence type="ECO:0000256" key="11">
    <source>
        <dbReference type="SAM" id="MobiDB-lite"/>
    </source>
</evidence>
<feature type="transmembrane region" description="Helical" evidence="10">
    <location>
        <begin position="468"/>
        <end position="490"/>
    </location>
</feature>
<keyword evidence="4" id="KW-0997">Cell inner membrane</keyword>
<evidence type="ECO:0000259" key="12">
    <source>
        <dbReference type="Pfam" id="PF02355"/>
    </source>
</evidence>
<feature type="transmembrane region" description="Helical" evidence="10">
    <location>
        <begin position="397"/>
        <end position="417"/>
    </location>
</feature>
<feature type="transmembrane region" description="Helical" evidence="10">
    <location>
        <begin position="423"/>
        <end position="447"/>
    </location>
</feature>
<organism evidence="15 16">
    <name type="scientific">Bradyrhizobium macuxiense</name>
    <dbReference type="NCBI Taxonomy" id="1755647"/>
    <lineage>
        <taxon>Bacteria</taxon>
        <taxon>Pseudomonadati</taxon>
        <taxon>Pseudomonadota</taxon>
        <taxon>Alphaproteobacteria</taxon>
        <taxon>Hyphomicrobiales</taxon>
        <taxon>Nitrobacteraceae</taxon>
        <taxon>Bradyrhizobium</taxon>
    </lineage>
</organism>
<evidence type="ECO:0000256" key="9">
    <source>
        <dbReference type="ARBA" id="ARBA00023136"/>
    </source>
</evidence>
<keyword evidence="5 10" id="KW-0812">Transmembrane</keyword>
<feature type="domain" description="Protein export membrane protein SecD/SecF C-terminal" evidence="12">
    <location>
        <begin position="355"/>
        <end position="523"/>
    </location>
</feature>
<dbReference type="AlphaFoldDB" id="A0A560MHE2"/>
<comment type="similarity">
    <text evidence="10">Belongs to the SecD/SecF family. SecD subfamily.</text>
</comment>
<dbReference type="FunFam" id="1.20.1640.10:FF:000004">
    <property type="entry name" value="Protein translocase subunit SecD"/>
    <property type="match status" value="1"/>
</dbReference>
<dbReference type="PANTHER" id="PTHR30081:SF1">
    <property type="entry name" value="PROTEIN TRANSLOCASE SUBUNIT SECD"/>
    <property type="match status" value="1"/>
</dbReference>
<comment type="caution">
    <text evidence="15">The sequence shown here is derived from an EMBL/GenBank/DDBJ whole genome shotgun (WGS) entry which is preliminary data.</text>
</comment>
<evidence type="ECO:0000256" key="7">
    <source>
        <dbReference type="ARBA" id="ARBA00022989"/>
    </source>
</evidence>
<protein>
    <recommendedName>
        <fullName evidence="10">Protein translocase subunit SecD</fullName>
    </recommendedName>
</protein>
<comment type="caution">
    <text evidence="10">Lacks conserved residue(s) required for the propagation of feature annotation.</text>
</comment>
<feature type="domain" description="SecDF P1 head subdomain" evidence="14">
    <location>
        <begin position="240"/>
        <end position="351"/>
    </location>
</feature>
<gene>
    <name evidence="10" type="primary">secD</name>
    <name evidence="15" type="ORF">FBZ93_101105</name>
</gene>
<dbReference type="OrthoDB" id="9805019at2"/>
<name>A0A560MHE2_9BRAD</name>
<evidence type="ECO:0000256" key="4">
    <source>
        <dbReference type="ARBA" id="ARBA00022519"/>
    </source>
</evidence>
<dbReference type="Gene3D" id="3.30.1360.200">
    <property type="match status" value="1"/>
</dbReference>
<feature type="transmembrane region" description="Helical" evidence="10">
    <location>
        <begin position="496"/>
        <end position="520"/>
    </location>
</feature>
<dbReference type="InterPro" id="IPR022813">
    <property type="entry name" value="SecD/SecF_arch_bac"/>
</dbReference>
<dbReference type="PANTHER" id="PTHR30081">
    <property type="entry name" value="PROTEIN-EXPORT MEMBRANE PROTEIN SEC"/>
    <property type="match status" value="1"/>
</dbReference>
<evidence type="ECO:0000256" key="8">
    <source>
        <dbReference type="ARBA" id="ARBA00023010"/>
    </source>
</evidence>
<dbReference type="InterPro" id="IPR001036">
    <property type="entry name" value="Acrflvin-R"/>
</dbReference>
<keyword evidence="16" id="KW-1185">Reference proteome</keyword>
<dbReference type="GO" id="GO:0005886">
    <property type="term" value="C:plasma membrane"/>
    <property type="evidence" value="ECO:0007669"/>
    <property type="project" value="UniProtKB-SubCell"/>
</dbReference>
<sequence>MLYFTRWRALGIILTALVVCLCAVPNFFPEAQVKTWPAWAQRRLVLGLDLQGGSYLLLEVDSNYVKKEKLEQVRDDTRKALRDARIGFTGGITIRNDAVEARIAKEADVPAAITKLREVAQPIGGLLGSSGQRDVDVTDAGGGLIRLTVSQPAMIERMRKTIEQSIQIVERRVNELGTVEPVIQRQGTDRILVQVPGLQDPTHLKELLGKTAKMEFRMVDTSVSADQAQQGRVPPDSELLMSASPPPVPYVVKKQVLVSGGELSDAQPGFDQRTGEAIVSFKFNTSGARKFAQATADNVGQPFAIVLDNKVISAPVIREPITGGQGQISGSFTVQSANDLAILMRAGALPAPLTVVEERTVGPGLGQDSIEKGELAAYVGSVLVIVFMLITYRLFGVFANIAVAINVAMIFGLLSLLNATLTLPGIAGIVLTVGIAVDSNVLIYERIREELRGGRNAISAIDAGFKRALATILDSNITTFIAAAVLFYIGTGPVRGFAVTLGIGIITTVFTAFTLTRLIVAAWVRWKRPQTVPI</sequence>